<feature type="zinc finger region" description="C3H1-type" evidence="4">
    <location>
        <begin position="114"/>
        <end position="142"/>
    </location>
</feature>
<accession>A0A915C2C6</accession>
<keyword evidence="3 4" id="KW-0862">Zinc</keyword>
<name>A0A915C2C6_PARUN</name>
<evidence type="ECO:0000256" key="5">
    <source>
        <dbReference type="SAM" id="MobiDB-lite"/>
    </source>
</evidence>
<evidence type="ECO:0000313" key="9">
    <source>
        <dbReference type="WBParaSite" id="PgR080_g053_t03"/>
    </source>
</evidence>
<sequence length="467" mass="52026">MKNCSRVVSPPAAYAKYLDDFEECEEAQASPAVSRITDQRNLYNCNRGSDSEKCAHFGDYVAYDTISASSGALATNYTHYIGGAQRISQSAFAAQSRMPKSKSIYEFSERKKNLKVDKACFAFLKFGDCHYGDSCKFSHNPGLLNAVHEAGDTRSAKYDDGNMALPLIYSNMKNSDATCRQLEQRLLQIQKELTMLEEESKKPKSSVVVPKRSQPLFSSTDNSASKKPRSAFNVGGDFMVLVGNSREEHENSQARQRSETRRSRKPPCHTATAKRHSRGSDFPQKESQRSRVASSRNEHTVEVSGEESISNDENDRCGVPLRLYAVSSSGEDEEDDDEPLGMSAVNSNDLIEISDDELPDDCNRHEREASSLRGECSTPFVLCDSLIIYEKLPEDVIEQLDTDGSRDGNRSDKRVIKTGEQLLSAVDQEEFIEKCAGGEQEEDEEESFCDLLVDLDNEAEGTSRSYC</sequence>
<dbReference type="AlphaFoldDB" id="A0A915C2C6"/>
<dbReference type="PROSITE" id="PS50103">
    <property type="entry name" value="ZF_C3H1"/>
    <property type="match status" value="1"/>
</dbReference>
<protein>
    <submittedName>
        <fullName evidence="8 9">C3H1-type domain-containing protein</fullName>
    </submittedName>
</protein>
<keyword evidence="1 4" id="KW-0479">Metal-binding</keyword>
<keyword evidence="7" id="KW-1185">Reference proteome</keyword>
<evidence type="ECO:0000313" key="7">
    <source>
        <dbReference type="Proteomes" id="UP000887569"/>
    </source>
</evidence>
<dbReference type="WBParaSite" id="PgR080_g053_t03">
    <property type="protein sequence ID" value="PgR080_g053_t03"/>
    <property type="gene ID" value="PgR080_g053"/>
</dbReference>
<evidence type="ECO:0000256" key="3">
    <source>
        <dbReference type="ARBA" id="ARBA00022833"/>
    </source>
</evidence>
<feature type="region of interest" description="Disordered" evidence="5">
    <location>
        <begin position="197"/>
        <end position="231"/>
    </location>
</feature>
<evidence type="ECO:0000256" key="1">
    <source>
        <dbReference type="ARBA" id="ARBA00022723"/>
    </source>
</evidence>
<proteinExistence type="predicted"/>
<keyword evidence="2 4" id="KW-0863">Zinc-finger</keyword>
<reference evidence="8 9" key="1">
    <citation type="submission" date="2022-11" db="UniProtKB">
        <authorList>
            <consortium name="WormBaseParasite"/>
        </authorList>
    </citation>
    <scope>IDENTIFICATION</scope>
</reference>
<dbReference type="WBParaSite" id="PgR080_g053_t02">
    <property type="protein sequence ID" value="PgR080_g053_t02"/>
    <property type="gene ID" value="PgR080_g053"/>
</dbReference>
<evidence type="ECO:0000256" key="2">
    <source>
        <dbReference type="ARBA" id="ARBA00022771"/>
    </source>
</evidence>
<dbReference type="Proteomes" id="UP000887569">
    <property type="component" value="Unplaced"/>
</dbReference>
<organism evidence="7 9">
    <name type="scientific">Parascaris univalens</name>
    <name type="common">Nematode worm</name>
    <dbReference type="NCBI Taxonomy" id="6257"/>
    <lineage>
        <taxon>Eukaryota</taxon>
        <taxon>Metazoa</taxon>
        <taxon>Ecdysozoa</taxon>
        <taxon>Nematoda</taxon>
        <taxon>Chromadorea</taxon>
        <taxon>Rhabditida</taxon>
        <taxon>Spirurina</taxon>
        <taxon>Ascaridomorpha</taxon>
        <taxon>Ascaridoidea</taxon>
        <taxon>Ascarididae</taxon>
        <taxon>Parascaris</taxon>
    </lineage>
</organism>
<evidence type="ECO:0000256" key="4">
    <source>
        <dbReference type="PROSITE-ProRule" id="PRU00723"/>
    </source>
</evidence>
<dbReference type="WBParaSite" id="PgR080_g053_t04">
    <property type="protein sequence ID" value="PgR080_g053_t04"/>
    <property type="gene ID" value="PgR080_g053"/>
</dbReference>
<dbReference type="GO" id="GO:0008270">
    <property type="term" value="F:zinc ion binding"/>
    <property type="evidence" value="ECO:0007669"/>
    <property type="project" value="UniProtKB-KW"/>
</dbReference>
<dbReference type="SUPFAM" id="SSF90229">
    <property type="entry name" value="CCCH zinc finger"/>
    <property type="match status" value="1"/>
</dbReference>
<feature type="compositionally biased region" description="Basic residues" evidence="5">
    <location>
        <begin position="262"/>
        <end position="277"/>
    </location>
</feature>
<dbReference type="Gene3D" id="4.10.1000.10">
    <property type="entry name" value="Zinc finger, CCCH-type"/>
    <property type="match status" value="1"/>
</dbReference>
<feature type="domain" description="C3H1-type" evidence="6">
    <location>
        <begin position="114"/>
        <end position="142"/>
    </location>
</feature>
<dbReference type="InterPro" id="IPR036855">
    <property type="entry name" value="Znf_CCCH_sf"/>
</dbReference>
<feature type="region of interest" description="Disordered" evidence="5">
    <location>
        <begin position="244"/>
        <end position="315"/>
    </location>
</feature>
<feature type="compositionally biased region" description="Basic and acidic residues" evidence="5">
    <location>
        <begin position="245"/>
        <end position="261"/>
    </location>
</feature>
<feature type="compositionally biased region" description="Polar residues" evidence="5">
    <location>
        <begin position="215"/>
        <end position="225"/>
    </location>
</feature>
<dbReference type="InterPro" id="IPR000571">
    <property type="entry name" value="Znf_CCCH"/>
</dbReference>
<evidence type="ECO:0000259" key="6">
    <source>
        <dbReference type="PROSITE" id="PS50103"/>
    </source>
</evidence>
<evidence type="ECO:0000313" key="8">
    <source>
        <dbReference type="WBParaSite" id="PgR080_g053_t02"/>
    </source>
</evidence>
<dbReference type="Pfam" id="PF00642">
    <property type="entry name" value="zf-CCCH"/>
    <property type="match status" value="1"/>
</dbReference>